<evidence type="ECO:0000313" key="1">
    <source>
        <dbReference type="EMBL" id="KAK0702478.1"/>
    </source>
</evidence>
<keyword evidence="2" id="KW-1185">Reference proteome</keyword>
<sequence>MTDNVSPPWGHLPVEQYLLRNWDNSSPLTPSLQIKALVTKFLSLSTIPREWDVFTERHDGSTLDLHLPTPEEITTILVPWRPQSIRIVANTLCSNTSSCVDLTDDAVWVRTYYPSESHDAQESARKRWIKLLRSSDMFFHRDHISSLTLNDAGLFNFPDDVTPQEIVDKVLMLLPELATSTIEQDRYSRKTIAEMTKNSDWDMDERLRKELKEWVDYNPIPAVEGESASVEEWEKQVMNTYGVKKLQRAVMNRGFVVADKHMFDTGEPLFLMLDINGHIVRWARLDPGCAGFQEISGMDNRACVEESLYWDEEYYEQCGVGERYRLKGQYGGVLYGLGDVLSPKSEST</sequence>
<comment type="caution">
    <text evidence="1">The sequence shown here is derived from an EMBL/GenBank/DDBJ whole genome shotgun (WGS) entry which is preliminary data.</text>
</comment>
<organism evidence="1 2">
    <name type="scientific">Apiosordaria backusii</name>
    <dbReference type="NCBI Taxonomy" id="314023"/>
    <lineage>
        <taxon>Eukaryota</taxon>
        <taxon>Fungi</taxon>
        <taxon>Dikarya</taxon>
        <taxon>Ascomycota</taxon>
        <taxon>Pezizomycotina</taxon>
        <taxon>Sordariomycetes</taxon>
        <taxon>Sordariomycetidae</taxon>
        <taxon>Sordariales</taxon>
        <taxon>Lasiosphaeriaceae</taxon>
        <taxon>Apiosordaria</taxon>
    </lineage>
</organism>
<dbReference type="Proteomes" id="UP001172159">
    <property type="component" value="Unassembled WGS sequence"/>
</dbReference>
<dbReference type="AlphaFoldDB" id="A0AA39ZRW5"/>
<gene>
    <name evidence="1" type="ORF">B0T21DRAFT_417021</name>
</gene>
<proteinExistence type="predicted"/>
<evidence type="ECO:0000313" key="2">
    <source>
        <dbReference type="Proteomes" id="UP001172159"/>
    </source>
</evidence>
<accession>A0AA39ZRW5</accession>
<protein>
    <submittedName>
        <fullName evidence="1">Uncharacterized protein</fullName>
    </submittedName>
</protein>
<reference evidence="1" key="1">
    <citation type="submission" date="2023-06" db="EMBL/GenBank/DDBJ databases">
        <title>Genome-scale phylogeny and comparative genomics of the fungal order Sordariales.</title>
        <authorList>
            <consortium name="Lawrence Berkeley National Laboratory"/>
            <person name="Hensen N."/>
            <person name="Bonometti L."/>
            <person name="Westerberg I."/>
            <person name="Brannstrom I.O."/>
            <person name="Guillou S."/>
            <person name="Cros-Aarteil S."/>
            <person name="Calhoun S."/>
            <person name="Haridas S."/>
            <person name="Kuo A."/>
            <person name="Mondo S."/>
            <person name="Pangilinan J."/>
            <person name="Riley R."/>
            <person name="Labutti K."/>
            <person name="Andreopoulos B."/>
            <person name="Lipzen A."/>
            <person name="Chen C."/>
            <person name="Yanf M."/>
            <person name="Daum C."/>
            <person name="Ng V."/>
            <person name="Clum A."/>
            <person name="Steindorff A."/>
            <person name="Ohm R."/>
            <person name="Martin F."/>
            <person name="Silar P."/>
            <person name="Natvig D."/>
            <person name="Lalanne C."/>
            <person name="Gautier V."/>
            <person name="Ament-Velasquez S.L."/>
            <person name="Kruys A."/>
            <person name="Hutchinson M.I."/>
            <person name="Powell A.J."/>
            <person name="Barry K."/>
            <person name="Miller A.N."/>
            <person name="Grigoriev I.V."/>
            <person name="Debuchy R."/>
            <person name="Gladieux P."/>
            <person name="Thoren M.H."/>
            <person name="Johannesson H."/>
        </authorList>
    </citation>
    <scope>NUCLEOTIDE SEQUENCE</scope>
    <source>
        <strain evidence="1">CBS 540.89</strain>
    </source>
</reference>
<dbReference type="EMBL" id="JAUKTV010000026">
    <property type="protein sequence ID" value="KAK0702478.1"/>
    <property type="molecule type" value="Genomic_DNA"/>
</dbReference>
<name>A0AA39ZRW5_9PEZI</name>